<feature type="region of interest" description="Disordered" evidence="1">
    <location>
        <begin position="237"/>
        <end position="278"/>
    </location>
</feature>
<dbReference type="Proteomes" id="UP001470230">
    <property type="component" value="Unassembled WGS sequence"/>
</dbReference>
<evidence type="ECO:0000313" key="2">
    <source>
        <dbReference type="EMBL" id="KAK8860353.1"/>
    </source>
</evidence>
<feature type="compositionally biased region" description="Acidic residues" evidence="1">
    <location>
        <begin position="47"/>
        <end position="59"/>
    </location>
</feature>
<comment type="caution">
    <text evidence="2">The sequence shown here is derived from an EMBL/GenBank/DDBJ whole genome shotgun (WGS) entry which is preliminary data.</text>
</comment>
<name>A0ABR2ICG5_9EUKA</name>
<sequence length="278" mass="33133">MFHDGALHLALFEANDKFNIFHYSLIRYGVTVDVVRKKKTEEKNETENEEENENESEEVIVNETPDCLKYKEIFNILVNYLLLNRDLISVKENNKNQKEESQNKENSENPEGNSNLNDNSNADSNLNDDLSDNERFVYQELHSILDNKRFIDMVRNRKLVMPDRCKKVVDDLLKEHEEEEEEQQQQQRPQMIFDLNQFHNNPAMMRAILPQLMQLAAQNPQMMPFVNQLMQLFANNDNNEEEEEEEWKENDQKQDDQQDENDQNHDDHQDENENNEEN</sequence>
<protein>
    <submittedName>
        <fullName evidence="2">Uncharacterized protein</fullName>
    </submittedName>
</protein>
<evidence type="ECO:0000313" key="3">
    <source>
        <dbReference type="Proteomes" id="UP001470230"/>
    </source>
</evidence>
<keyword evidence="3" id="KW-1185">Reference proteome</keyword>
<feature type="compositionally biased region" description="Low complexity" evidence="1">
    <location>
        <begin position="113"/>
        <end position="128"/>
    </location>
</feature>
<dbReference type="EMBL" id="JAPFFF010000018">
    <property type="protein sequence ID" value="KAK8860353.1"/>
    <property type="molecule type" value="Genomic_DNA"/>
</dbReference>
<gene>
    <name evidence="2" type="ORF">M9Y10_012017</name>
</gene>
<feature type="region of interest" description="Disordered" evidence="1">
    <location>
        <begin position="40"/>
        <end position="59"/>
    </location>
</feature>
<evidence type="ECO:0000256" key="1">
    <source>
        <dbReference type="SAM" id="MobiDB-lite"/>
    </source>
</evidence>
<reference evidence="2 3" key="1">
    <citation type="submission" date="2024-04" db="EMBL/GenBank/DDBJ databases">
        <title>Tritrichomonas musculus Genome.</title>
        <authorList>
            <person name="Alves-Ferreira E."/>
            <person name="Grigg M."/>
            <person name="Lorenzi H."/>
            <person name="Galac M."/>
        </authorList>
    </citation>
    <scope>NUCLEOTIDE SEQUENCE [LARGE SCALE GENOMIC DNA]</scope>
    <source>
        <strain evidence="2 3">EAF2021</strain>
    </source>
</reference>
<feature type="region of interest" description="Disordered" evidence="1">
    <location>
        <begin position="93"/>
        <end position="128"/>
    </location>
</feature>
<organism evidence="2 3">
    <name type="scientific">Tritrichomonas musculus</name>
    <dbReference type="NCBI Taxonomy" id="1915356"/>
    <lineage>
        <taxon>Eukaryota</taxon>
        <taxon>Metamonada</taxon>
        <taxon>Parabasalia</taxon>
        <taxon>Tritrichomonadida</taxon>
        <taxon>Tritrichomonadidae</taxon>
        <taxon>Tritrichomonas</taxon>
    </lineage>
</organism>
<feature type="compositionally biased region" description="Basic and acidic residues" evidence="1">
    <location>
        <begin position="93"/>
        <end position="107"/>
    </location>
</feature>
<proteinExistence type="predicted"/>
<feature type="compositionally biased region" description="Acidic residues" evidence="1">
    <location>
        <begin position="269"/>
        <end position="278"/>
    </location>
</feature>
<feature type="compositionally biased region" description="Acidic residues" evidence="1">
    <location>
        <begin position="238"/>
        <end position="248"/>
    </location>
</feature>
<feature type="compositionally biased region" description="Basic and acidic residues" evidence="1">
    <location>
        <begin position="249"/>
        <end position="268"/>
    </location>
</feature>
<accession>A0ABR2ICG5</accession>